<feature type="transmembrane region" description="Helical" evidence="12">
    <location>
        <begin position="20"/>
        <end position="40"/>
    </location>
</feature>
<keyword evidence="14" id="KW-1185">Reference proteome</keyword>
<feature type="compositionally biased region" description="Basic and acidic residues" evidence="11">
    <location>
        <begin position="151"/>
        <end position="169"/>
    </location>
</feature>
<dbReference type="EMBL" id="JAINDJ010000002">
    <property type="protein sequence ID" value="KAG9457170.1"/>
    <property type="molecule type" value="Genomic_DNA"/>
</dbReference>
<dbReference type="GO" id="GO:0008168">
    <property type="term" value="F:methyltransferase activity"/>
    <property type="evidence" value="ECO:0007669"/>
    <property type="project" value="UniProtKB-KW"/>
</dbReference>
<dbReference type="CDD" id="cd02440">
    <property type="entry name" value="AdoMet_MTases"/>
    <property type="match status" value="1"/>
</dbReference>
<evidence type="ECO:0008006" key="15">
    <source>
        <dbReference type="Google" id="ProtNLM"/>
    </source>
</evidence>
<reference evidence="13 14" key="1">
    <citation type="submission" date="2021-07" db="EMBL/GenBank/DDBJ databases">
        <title>The Aristolochia fimbriata genome: insights into angiosperm evolution, floral development and chemical biosynthesis.</title>
        <authorList>
            <person name="Jiao Y."/>
        </authorList>
    </citation>
    <scope>NUCLEOTIDE SEQUENCE [LARGE SCALE GENOMIC DNA]</scope>
    <source>
        <strain evidence="13">IBCAS-2021</strain>
        <tissue evidence="13">Leaf</tissue>
    </source>
</reference>
<feature type="region of interest" description="Disordered" evidence="11">
    <location>
        <begin position="54"/>
        <end position="295"/>
    </location>
</feature>
<comment type="subcellular location">
    <subcellularLocation>
        <location evidence="10">Endomembrane system</location>
        <topology evidence="10">Single-pass membrane protein</topology>
    </subcellularLocation>
    <subcellularLocation>
        <location evidence="1">Membrane</location>
        <topology evidence="1">Single-pass type II membrane protein</topology>
    </subcellularLocation>
</comment>
<comment type="similarity">
    <text evidence="2">Belongs to the methyltransferase superfamily.</text>
</comment>
<proteinExistence type="inferred from homology"/>
<dbReference type="SUPFAM" id="SSF53335">
    <property type="entry name" value="S-adenosyl-L-methionine-dependent methyltransferases"/>
    <property type="match status" value="2"/>
</dbReference>
<evidence type="ECO:0000256" key="9">
    <source>
        <dbReference type="ARBA" id="ARBA00023180"/>
    </source>
</evidence>
<feature type="region of interest" description="Disordered" evidence="11">
    <location>
        <begin position="309"/>
        <end position="339"/>
    </location>
</feature>
<dbReference type="AlphaFoldDB" id="A0AAV7F7J2"/>
<gene>
    <name evidence="13" type="ORF">H6P81_001678</name>
</gene>
<dbReference type="Proteomes" id="UP000825729">
    <property type="component" value="Unassembled WGS sequence"/>
</dbReference>
<keyword evidence="6" id="KW-0735">Signal-anchor</keyword>
<keyword evidence="9" id="KW-0325">Glycoprotein</keyword>
<feature type="compositionally biased region" description="Polar residues" evidence="11">
    <location>
        <begin position="54"/>
        <end position="70"/>
    </location>
</feature>
<dbReference type="GO" id="GO:0005768">
    <property type="term" value="C:endosome"/>
    <property type="evidence" value="ECO:0007669"/>
    <property type="project" value="TreeGrafter"/>
</dbReference>
<evidence type="ECO:0000256" key="12">
    <source>
        <dbReference type="SAM" id="Phobius"/>
    </source>
</evidence>
<evidence type="ECO:0000256" key="4">
    <source>
        <dbReference type="ARBA" id="ARBA00022679"/>
    </source>
</evidence>
<evidence type="ECO:0000256" key="2">
    <source>
        <dbReference type="ARBA" id="ARBA00008361"/>
    </source>
</evidence>
<keyword evidence="5 12" id="KW-0812">Transmembrane</keyword>
<dbReference type="GO" id="GO:0016020">
    <property type="term" value="C:membrane"/>
    <property type="evidence" value="ECO:0007669"/>
    <property type="project" value="UniProtKB-SubCell"/>
</dbReference>
<dbReference type="FunFam" id="3.40.50.150:FF:000084">
    <property type="entry name" value="probable methyltransferase PMT23"/>
    <property type="match status" value="1"/>
</dbReference>
<feature type="compositionally biased region" description="Basic and acidic residues" evidence="11">
    <location>
        <begin position="118"/>
        <end position="138"/>
    </location>
</feature>
<evidence type="ECO:0000313" key="14">
    <source>
        <dbReference type="Proteomes" id="UP000825729"/>
    </source>
</evidence>
<dbReference type="GO" id="GO:0032259">
    <property type="term" value="P:methylation"/>
    <property type="evidence" value="ECO:0007669"/>
    <property type="project" value="UniProtKB-KW"/>
</dbReference>
<feature type="compositionally biased region" description="Polar residues" evidence="11">
    <location>
        <begin position="309"/>
        <end position="325"/>
    </location>
</feature>
<name>A0AAV7F7J2_ARIFI</name>
<dbReference type="Pfam" id="PF03141">
    <property type="entry name" value="Methyltransf_29"/>
    <property type="match status" value="1"/>
</dbReference>
<keyword evidence="3" id="KW-0489">Methyltransferase</keyword>
<sequence length="882" mass="99648">MAFGKNTRMDSRRSSSSSSYCSLVTIVVFVALCLVGVWMMTSSAVVPVRNVEMSPSDTNTEVKQQVNESGQFEDGSGDVNGGAATYEPEKDANPTQDGPFSEEKGVQNQDENFGQQKGEIKNDPEDTLKSEVENKNEGNTDAGEVGNEGQLIDREKESEEKPEEKKKPESEEEGKESEDKLDSQEKKVSESEEEGKEFDDNKKSDSEEKESEDEKKPDSEDDKKADTEDEKKTESEDEKKTESEDENKPDSEENPSEKGEAVKEQDQIEEVTQNQEAEAEKNSGEGNTELTKGEGQKEVFPDAGQSEILNETNTQNGAFSTQATESKNEKEIQEARKSKNEQASFGYSWKLCNVTAGPDYIPCLDNEEAIRKLRSTKHYEHRERHCPAEGPTCLVHLPEGYKRSISWPDSRNKIWYHNVPHTKLAVVKGHQNWVKVTGEYLTFPGGGTQFKHGALHYIDFIQETFPDIAWGKRSRVVLDVGCGVASFGGFLFDRDVITMSFAPKDEHEAQVQFALERGIPAISAVMGTTRLPFPGQVFDVVHCARCRVPWHIEGGKLLLELNRVLRPGGYFLWSATPVYQKLPEDVEIWKAMTALTKSMCWERVALKRDSVNQVGIAIYKKPSSNQCYERRSENDPSVCPATDDSNAAWNIPLQTCMHRVPESAGQRGSQWPELWPQRLKKTPYWLNDSQVGVYGKPAPEDFMSDYEHWKHVVSKSYLNGMGIDWSTVRNVMDMRAVYGGFAAALRDMNVWVMNVVSIDAPDTLPIIYERGLFGIYHDWCESFSTYPRTYDLLHADHLFSKLKKRCKLTAVMAEADRILRPYGKLIVRDKVDTINEIESMARSLHWEIRLTYSKEQEGLLCVQKTLWRPEEVETSPASSTLA</sequence>
<feature type="compositionally biased region" description="Basic and acidic residues" evidence="11">
    <location>
        <begin position="326"/>
        <end position="339"/>
    </location>
</feature>
<organism evidence="13 14">
    <name type="scientific">Aristolochia fimbriata</name>
    <name type="common">White veined hardy Dutchman's pipe vine</name>
    <dbReference type="NCBI Taxonomy" id="158543"/>
    <lineage>
        <taxon>Eukaryota</taxon>
        <taxon>Viridiplantae</taxon>
        <taxon>Streptophyta</taxon>
        <taxon>Embryophyta</taxon>
        <taxon>Tracheophyta</taxon>
        <taxon>Spermatophyta</taxon>
        <taxon>Magnoliopsida</taxon>
        <taxon>Magnoliidae</taxon>
        <taxon>Piperales</taxon>
        <taxon>Aristolochiaceae</taxon>
        <taxon>Aristolochia</taxon>
    </lineage>
</organism>
<evidence type="ECO:0000256" key="1">
    <source>
        <dbReference type="ARBA" id="ARBA00004606"/>
    </source>
</evidence>
<evidence type="ECO:0000256" key="6">
    <source>
        <dbReference type="ARBA" id="ARBA00022968"/>
    </source>
</evidence>
<evidence type="ECO:0000256" key="3">
    <source>
        <dbReference type="ARBA" id="ARBA00022603"/>
    </source>
</evidence>
<keyword evidence="4" id="KW-0808">Transferase</keyword>
<feature type="compositionally biased region" description="Basic and acidic residues" evidence="11">
    <location>
        <begin position="198"/>
        <end position="266"/>
    </location>
</feature>
<evidence type="ECO:0000256" key="7">
    <source>
        <dbReference type="ARBA" id="ARBA00022989"/>
    </source>
</evidence>
<feature type="compositionally biased region" description="Polar residues" evidence="11">
    <location>
        <begin position="106"/>
        <end position="115"/>
    </location>
</feature>
<comment type="caution">
    <text evidence="13">The sequence shown here is derived from an EMBL/GenBank/DDBJ whole genome shotgun (WGS) entry which is preliminary data.</text>
</comment>
<evidence type="ECO:0000256" key="8">
    <source>
        <dbReference type="ARBA" id="ARBA00023136"/>
    </source>
</evidence>
<dbReference type="InterPro" id="IPR004159">
    <property type="entry name" value="Put_SAM_MeTrfase"/>
</dbReference>
<dbReference type="Gene3D" id="3.40.50.150">
    <property type="entry name" value="Vaccinia Virus protein VP39"/>
    <property type="match status" value="1"/>
</dbReference>
<feature type="compositionally biased region" description="Basic and acidic residues" evidence="11">
    <location>
        <begin position="177"/>
        <end position="190"/>
    </location>
</feature>
<evidence type="ECO:0000256" key="5">
    <source>
        <dbReference type="ARBA" id="ARBA00022692"/>
    </source>
</evidence>
<dbReference type="GO" id="GO:0005802">
    <property type="term" value="C:trans-Golgi network"/>
    <property type="evidence" value="ECO:0007669"/>
    <property type="project" value="TreeGrafter"/>
</dbReference>
<keyword evidence="7 12" id="KW-1133">Transmembrane helix</keyword>
<dbReference type="PANTHER" id="PTHR10108">
    <property type="entry name" value="SAM-DEPENDENT METHYLTRANSFERASE"/>
    <property type="match status" value="1"/>
</dbReference>
<protein>
    <recommendedName>
        <fullName evidence="15">Methyltransferase PMT26</fullName>
    </recommendedName>
</protein>
<evidence type="ECO:0000313" key="13">
    <source>
        <dbReference type="EMBL" id="KAG9457170.1"/>
    </source>
</evidence>
<dbReference type="InterPro" id="IPR029063">
    <property type="entry name" value="SAM-dependent_MTases_sf"/>
</dbReference>
<keyword evidence="8 12" id="KW-0472">Membrane</keyword>
<evidence type="ECO:0000256" key="11">
    <source>
        <dbReference type="SAM" id="MobiDB-lite"/>
    </source>
</evidence>
<evidence type="ECO:0000256" key="10">
    <source>
        <dbReference type="ARBA" id="ARBA00037847"/>
    </source>
</evidence>
<dbReference type="PANTHER" id="PTHR10108:SF1130">
    <property type="entry name" value="METHYLTRANSFERASE PMT26-RELATED"/>
    <property type="match status" value="1"/>
</dbReference>
<accession>A0AAV7F7J2</accession>